<accession>A0A9D1PJH3</accession>
<comment type="caution">
    <text evidence="1">The sequence shown here is derived from an EMBL/GenBank/DDBJ whole genome shotgun (WGS) entry which is preliminary data.</text>
</comment>
<dbReference type="AlphaFoldDB" id="A0A9D1PJH3"/>
<dbReference type="NCBIfam" id="TIGR03309">
    <property type="entry name" value="matur_yqeB"/>
    <property type="match status" value="1"/>
</dbReference>
<organism evidence="1 2">
    <name type="scientific">Candidatus Butyricicoccus avistercoris</name>
    <dbReference type="NCBI Taxonomy" id="2838518"/>
    <lineage>
        <taxon>Bacteria</taxon>
        <taxon>Bacillati</taxon>
        <taxon>Bacillota</taxon>
        <taxon>Clostridia</taxon>
        <taxon>Eubacteriales</taxon>
        <taxon>Butyricicoccaceae</taxon>
        <taxon>Butyricicoccus</taxon>
    </lineage>
</organism>
<dbReference type="EMBL" id="DXIE01000046">
    <property type="protein sequence ID" value="HIV62795.1"/>
    <property type="molecule type" value="Genomic_DNA"/>
</dbReference>
<sequence>MSFPFVLVRGAGDLATGTIVKLHKSGIKVLAVECANPSAIRRQAALCEAVYDGSATVEGVICRKIDNINEIERCFERCEVPLLVDEKLECLEKIKPVAVIDAIIAKKNLGTKIDMALVTIALGPAFVAGEDVHAVIETQRGHNLGRVIYNGSAAPNTGIPGVIAGESVKRVIHSPATGEIKHLVNIGEIVNEGQEIAIINNVPVIATLTGVLRGLIREGYYAKEGMKIADIDPRKEQKENCTTISDKARCIAGGVLEAVMHLSNEQGVKLF</sequence>
<name>A0A9D1PJH3_9FIRM</name>
<reference evidence="1" key="1">
    <citation type="journal article" date="2021" name="PeerJ">
        <title>Extensive microbial diversity within the chicken gut microbiome revealed by metagenomics and culture.</title>
        <authorList>
            <person name="Gilroy R."/>
            <person name="Ravi A."/>
            <person name="Getino M."/>
            <person name="Pursley I."/>
            <person name="Horton D.L."/>
            <person name="Alikhan N.F."/>
            <person name="Baker D."/>
            <person name="Gharbi K."/>
            <person name="Hall N."/>
            <person name="Watson M."/>
            <person name="Adriaenssens E.M."/>
            <person name="Foster-Nyarko E."/>
            <person name="Jarju S."/>
            <person name="Secka A."/>
            <person name="Antonio M."/>
            <person name="Oren A."/>
            <person name="Chaudhuri R.R."/>
            <person name="La Ragione R."/>
            <person name="Hildebrand F."/>
            <person name="Pallen M.J."/>
        </authorList>
    </citation>
    <scope>NUCLEOTIDE SEQUENCE</scope>
    <source>
        <strain evidence="1">CHK193-4272</strain>
    </source>
</reference>
<reference evidence="1" key="2">
    <citation type="submission" date="2021-04" db="EMBL/GenBank/DDBJ databases">
        <authorList>
            <person name="Gilroy R."/>
        </authorList>
    </citation>
    <scope>NUCLEOTIDE SEQUENCE</scope>
    <source>
        <strain evidence="1">CHK193-4272</strain>
    </source>
</reference>
<protein>
    <submittedName>
        <fullName evidence="1">EF2563 family selenium-dependent molybdenum hydroxylase system protein</fullName>
    </submittedName>
</protein>
<proteinExistence type="predicted"/>
<gene>
    <name evidence="1" type="ORF">H9746_08160</name>
</gene>
<dbReference type="Proteomes" id="UP000886808">
    <property type="component" value="Unassembled WGS sequence"/>
</dbReference>
<evidence type="ECO:0000313" key="2">
    <source>
        <dbReference type="Proteomes" id="UP000886808"/>
    </source>
</evidence>
<dbReference type="InterPro" id="IPR017695">
    <property type="entry name" value="Se-dep_Mo_hydrolase_YqeB"/>
</dbReference>
<evidence type="ECO:0000313" key="1">
    <source>
        <dbReference type="EMBL" id="HIV62795.1"/>
    </source>
</evidence>